<comment type="caution">
    <text evidence="2">The sequence shown here is derived from an EMBL/GenBank/DDBJ whole genome shotgun (WGS) entry which is preliminary data.</text>
</comment>
<feature type="region of interest" description="Disordered" evidence="1">
    <location>
        <begin position="148"/>
        <end position="170"/>
    </location>
</feature>
<proteinExistence type="predicted"/>
<evidence type="ECO:0000313" key="2">
    <source>
        <dbReference type="EMBL" id="OQX50908.1"/>
    </source>
</evidence>
<dbReference type="STRING" id="1968527.B5M47_02680"/>
<organism evidence="2 3">
    <name type="scientific">candidate division CPR3 bacterium 4484_211</name>
    <dbReference type="NCBI Taxonomy" id="1968527"/>
    <lineage>
        <taxon>Bacteria</taxon>
        <taxon>Bacteria division CPR3</taxon>
    </lineage>
</organism>
<gene>
    <name evidence="2" type="ORF">B5M47_02680</name>
</gene>
<evidence type="ECO:0000313" key="3">
    <source>
        <dbReference type="Proteomes" id="UP000192520"/>
    </source>
</evidence>
<dbReference type="EMBL" id="MZGJ01000014">
    <property type="protein sequence ID" value="OQX50908.1"/>
    <property type="molecule type" value="Genomic_DNA"/>
</dbReference>
<sequence length="242" mass="26989">MSIAKLGLPRWPFIASRQAPAETTRPNEEEAKIERILGALSSPIEFIKVLKTLSPDEQAAVWCRLGKIPEEQVKLPEGATIHYPDPASFYKSWEGTGELRVSFSGVKNPKEAGLPEDRTIPINLTGFSEEETPLKQAKMKKFQEVFGRISSRQEDSKGPESAGTDEAPKQPKISPYIAVAAFTWYLEQVRGRVRPNYQAKADLIRYSLADLGLTAADSPPIEEILARGVACEKSSQWKRRIH</sequence>
<name>A0A1W9NXQ6_UNCC3</name>
<dbReference type="AlphaFoldDB" id="A0A1W9NXQ6"/>
<reference evidence="3" key="1">
    <citation type="submission" date="2017-03" db="EMBL/GenBank/DDBJ databases">
        <title>Novel pathways for hydrocarbon cycling and metabolic interdependencies in hydrothermal sediment communities.</title>
        <authorList>
            <person name="Dombrowski N."/>
            <person name="Seitz K."/>
            <person name="Teske A."/>
            <person name="Baker B."/>
        </authorList>
    </citation>
    <scope>NUCLEOTIDE SEQUENCE [LARGE SCALE GENOMIC DNA]</scope>
</reference>
<dbReference type="Proteomes" id="UP000192520">
    <property type="component" value="Unassembled WGS sequence"/>
</dbReference>
<accession>A0A1W9NXQ6</accession>
<protein>
    <submittedName>
        <fullName evidence="2">Uncharacterized protein</fullName>
    </submittedName>
</protein>
<evidence type="ECO:0000256" key="1">
    <source>
        <dbReference type="SAM" id="MobiDB-lite"/>
    </source>
</evidence>